<dbReference type="EMBL" id="RBIJ01000002">
    <property type="protein sequence ID" value="RKQ85629.1"/>
    <property type="molecule type" value="Genomic_DNA"/>
</dbReference>
<evidence type="ECO:0000313" key="5">
    <source>
        <dbReference type="Proteomes" id="UP000267019"/>
    </source>
</evidence>
<dbReference type="PANTHER" id="PTHR47245:SF2">
    <property type="entry name" value="PEPTIDYL-PROLYL CIS-TRANS ISOMERASE HP_0175-RELATED"/>
    <property type="match status" value="1"/>
</dbReference>
<feature type="chain" id="PRO_5038909138" evidence="2">
    <location>
        <begin position="23"/>
        <end position="331"/>
    </location>
</feature>
<dbReference type="AlphaFoldDB" id="A0A660KYD4"/>
<accession>A0A660KYD4</accession>
<keyword evidence="1" id="KW-0697">Rotamase</keyword>
<evidence type="ECO:0000256" key="2">
    <source>
        <dbReference type="SAM" id="SignalP"/>
    </source>
</evidence>
<dbReference type="SUPFAM" id="SSF54534">
    <property type="entry name" value="FKBP-like"/>
    <property type="match status" value="1"/>
</dbReference>
<name>A0A660KYD4_9BACL</name>
<keyword evidence="5" id="KW-1185">Reference proteome</keyword>
<dbReference type="Pfam" id="PF13145">
    <property type="entry name" value="Rotamase_2"/>
    <property type="match status" value="1"/>
</dbReference>
<dbReference type="GO" id="GO:0003755">
    <property type="term" value="F:peptidyl-prolyl cis-trans isomerase activity"/>
    <property type="evidence" value="ECO:0007669"/>
    <property type="project" value="UniProtKB-KW"/>
</dbReference>
<protein>
    <submittedName>
        <fullName evidence="4">Parvulin-like peptidyl-prolyl cis-trans isomerase protein</fullName>
    </submittedName>
</protein>
<gene>
    <name evidence="4" type="ORF">C7438_1034</name>
</gene>
<comment type="caution">
    <text evidence="4">The sequence shown here is derived from an EMBL/GenBank/DDBJ whole genome shotgun (WGS) entry which is preliminary data.</text>
</comment>
<proteinExistence type="predicted"/>
<reference evidence="4 5" key="1">
    <citation type="submission" date="2018-10" db="EMBL/GenBank/DDBJ databases">
        <title>Genomic Encyclopedia of Type Strains, Phase IV (KMG-IV): sequencing the most valuable type-strain genomes for metagenomic binning, comparative biology and taxonomic classification.</title>
        <authorList>
            <person name="Goeker M."/>
        </authorList>
    </citation>
    <scope>NUCLEOTIDE SEQUENCE [LARGE SCALE GENOMIC DNA]</scope>
    <source>
        <strain evidence="4 5">DSM 22653</strain>
    </source>
</reference>
<dbReference type="PROSITE" id="PS51257">
    <property type="entry name" value="PROKAR_LIPOPROTEIN"/>
    <property type="match status" value="1"/>
</dbReference>
<evidence type="ECO:0000256" key="1">
    <source>
        <dbReference type="PROSITE-ProRule" id="PRU00278"/>
    </source>
</evidence>
<dbReference type="Gene3D" id="3.10.50.40">
    <property type="match status" value="1"/>
</dbReference>
<feature type="domain" description="PpiC" evidence="3">
    <location>
        <begin position="192"/>
        <end position="290"/>
    </location>
</feature>
<dbReference type="Proteomes" id="UP000267019">
    <property type="component" value="Unassembled WGS sequence"/>
</dbReference>
<dbReference type="InterPro" id="IPR050245">
    <property type="entry name" value="PrsA_foldase"/>
</dbReference>
<dbReference type="InterPro" id="IPR000297">
    <property type="entry name" value="PPIase_PpiC"/>
</dbReference>
<sequence>MRVQKALFGVAVLGFALALSLAGCKRGADAFAPVRLPAAKDAVVAEYRVQEDGDVRTVSAADFERFLNFLQLMSSPAQRQGPGSPSDRGSWNHYLDFYLSLLILDARAQAAGTSGQAWSEENFSALKKAFAEEEKVSFDQALRSLGLTEEGVRAEIERMNRAQAYFLDLAEKQDLRQEFEQNRDAFVTGTFRLILMLPKEGEAEADARARVDEVWKKAKAGEDFAALADTYSVDPGNVDPQGKKLGGLYKDFPLVVLPESLRKVVLSLEPGQVSDVVVDNGSYYIVKLEERRTPAFEEVRPGLVQSEARRMYDAFYTEELPKLVVSRNLPS</sequence>
<evidence type="ECO:0000259" key="3">
    <source>
        <dbReference type="PROSITE" id="PS50198"/>
    </source>
</evidence>
<dbReference type="PANTHER" id="PTHR47245">
    <property type="entry name" value="PEPTIDYLPROLYL ISOMERASE"/>
    <property type="match status" value="1"/>
</dbReference>
<dbReference type="PROSITE" id="PS50198">
    <property type="entry name" value="PPIC_PPIASE_2"/>
    <property type="match status" value="1"/>
</dbReference>
<organism evidence="4 5">
    <name type="scientific">Brockia lithotrophica</name>
    <dbReference type="NCBI Taxonomy" id="933949"/>
    <lineage>
        <taxon>Bacteria</taxon>
        <taxon>Bacillati</taxon>
        <taxon>Bacillota</taxon>
        <taxon>Bacilli</taxon>
        <taxon>Bacillales</taxon>
        <taxon>Bacillales Family X. Incertae Sedis</taxon>
        <taxon>Brockia</taxon>
    </lineage>
</organism>
<evidence type="ECO:0000313" key="4">
    <source>
        <dbReference type="EMBL" id="RKQ85629.1"/>
    </source>
</evidence>
<dbReference type="InterPro" id="IPR046357">
    <property type="entry name" value="PPIase_dom_sf"/>
</dbReference>
<keyword evidence="1 4" id="KW-0413">Isomerase</keyword>
<feature type="signal peptide" evidence="2">
    <location>
        <begin position="1"/>
        <end position="22"/>
    </location>
</feature>
<keyword evidence="2" id="KW-0732">Signal</keyword>